<name>A0ABQ8ITR6_DERPT</name>
<keyword evidence="2" id="KW-1185">Reference proteome</keyword>
<gene>
    <name evidence="1" type="ORF">DERP_009410</name>
</gene>
<comment type="caution">
    <text evidence="1">The sequence shown here is derived from an EMBL/GenBank/DDBJ whole genome shotgun (WGS) entry which is preliminary data.</text>
</comment>
<reference evidence="1 2" key="2">
    <citation type="journal article" date="2022" name="Mol. Biol. Evol.">
        <title>Comparative Genomics Reveals Insights into the Divergent Evolution of Astigmatic Mites and Household Pest Adaptations.</title>
        <authorList>
            <person name="Xiong Q."/>
            <person name="Wan A.T."/>
            <person name="Liu X."/>
            <person name="Fung C.S."/>
            <person name="Xiao X."/>
            <person name="Malainual N."/>
            <person name="Hou J."/>
            <person name="Wang L."/>
            <person name="Wang M."/>
            <person name="Yang K.Y."/>
            <person name="Cui Y."/>
            <person name="Leung E.L."/>
            <person name="Nong W."/>
            <person name="Shin S.K."/>
            <person name="Au S.W."/>
            <person name="Jeong K.Y."/>
            <person name="Chew F.T."/>
            <person name="Hui J.H."/>
            <person name="Leung T.F."/>
            <person name="Tungtrongchitr A."/>
            <person name="Zhong N."/>
            <person name="Liu Z."/>
            <person name="Tsui S.K."/>
        </authorList>
    </citation>
    <scope>NUCLEOTIDE SEQUENCE [LARGE SCALE GENOMIC DNA]</scope>
    <source>
        <strain evidence="1">Derp</strain>
    </source>
</reference>
<protein>
    <submittedName>
        <fullName evidence="1">Uncharacterized protein</fullName>
    </submittedName>
</protein>
<dbReference type="EMBL" id="NJHN03000120">
    <property type="protein sequence ID" value="KAH9413706.1"/>
    <property type="molecule type" value="Genomic_DNA"/>
</dbReference>
<evidence type="ECO:0000313" key="2">
    <source>
        <dbReference type="Proteomes" id="UP000887458"/>
    </source>
</evidence>
<proteinExistence type="predicted"/>
<reference evidence="1 2" key="1">
    <citation type="journal article" date="2018" name="J. Allergy Clin. Immunol.">
        <title>High-quality assembly of Dermatophagoides pteronyssinus genome and transcriptome reveals a wide range of novel allergens.</title>
        <authorList>
            <person name="Liu X.Y."/>
            <person name="Yang K.Y."/>
            <person name="Wang M.Q."/>
            <person name="Kwok J.S."/>
            <person name="Zeng X."/>
            <person name="Yang Z."/>
            <person name="Xiao X.J."/>
            <person name="Lau C.P."/>
            <person name="Li Y."/>
            <person name="Huang Z.M."/>
            <person name="Ba J.G."/>
            <person name="Yim A.K."/>
            <person name="Ouyang C.Y."/>
            <person name="Ngai S.M."/>
            <person name="Chan T.F."/>
            <person name="Leung E.L."/>
            <person name="Liu L."/>
            <person name="Liu Z.G."/>
            <person name="Tsui S.K."/>
        </authorList>
    </citation>
    <scope>NUCLEOTIDE SEQUENCE [LARGE SCALE GENOMIC DNA]</scope>
    <source>
        <strain evidence="1">Derp</strain>
    </source>
</reference>
<evidence type="ECO:0000313" key="1">
    <source>
        <dbReference type="EMBL" id="KAH9413706.1"/>
    </source>
</evidence>
<organism evidence="1 2">
    <name type="scientific">Dermatophagoides pteronyssinus</name>
    <name type="common">European house dust mite</name>
    <dbReference type="NCBI Taxonomy" id="6956"/>
    <lineage>
        <taxon>Eukaryota</taxon>
        <taxon>Metazoa</taxon>
        <taxon>Ecdysozoa</taxon>
        <taxon>Arthropoda</taxon>
        <taxon>Chelicerata</taxon>
        <taxon>Arachnida</taxon>
        <taxon>Acari</taxon>
        <taxon>Acariformes</taxon>
        <taxon>Sarcoptiformes</taxon>
        <taxon>Astigmata</taxon>
        <taxon>Psoroptidia</taxon>
        <taxon>Analgoidea</taxon>
        <taxon>Pyroglyphidae</taxon>
        <taxon>Dermatophagoidinae</taxon>
        <taxon>Dermatophagoides</taxon>
    </lineage>
</organism>
<accession>A0ABQ8ITR6</accession>
<dbReference type="Proteomes" id="UP000887458">
    <property type="component" value="Unassembled WGS sequence"/>
</dbReference>
<sequence>MECVILWQLVRLLNKNHPILNKRQHHLHVFFISKSLLCKKTKQNKIYLIPGVNLGGCVPNSSIASSRQTVESTSKQTASDERNICLNVFSSNNILTPLLPLKEKKKPHICDDDDVLPPQQPPPKNSDFDIAFQKSQDHQIYRLIFVRSFVDHILTSTSKRLVIRYLAINGLRAYNLSAGIIVIDDLVDKI</sequence>